<evidence type="ECO:0000256" key="8">
    <source>
        <dbReference type="ARBA" id="ARBA00022692"/>
    </source>
</evidence>
<dbReference type="OrthoDB" id="426583at2759"/>
<feature type="transmembrane region" description="Helical" evidence="14">
    <location>
        <begin position="33"/>
        <end position="58"/>
    </location>
</feature>
<evidence type="ECO:0000256" key="4">
    <source>
        <dbReference type="ARBA" id="ARBA00011967"/>
    </source>
</evidence>
<dbReference type="EC" id="2.4.1.256" evidence="4"/>
<keyword evidence="16" id="KW-1185">Reference proteome</keyword>
<feature type="transmembrane region" description="Helical" evidence="14">
    <location>
        <begin position="140"/>
        <end position="158"/>
    </location>
</feature>
<evidence type="ECO:0000256" key="5">
    <source>
        <dbReference type="ARBA" id="ARBA00018512"/>
    </source>
</evidence>
<dbReference type="GO" id="GO:0106073">
    <property type="term" value="F:dolichyl pyrophosphate Glc2Man9GlcNAc2 alpha-1,2-glucosyltransferase activity"/>
    <property type="evidence" value="ECO:0007669"/>
    <property type="project" value="UniProtKB-EC"/>
</dbReference>
<dbReference type="GO" id="GO:0006488">
    <property type="term" value="P:dolichol-linked oligosaccharide biosynthetic process"/>
    <property type="evidence" value="ECO:0007669"/>
    <property type="project" value="InterPro"/>
</dbReference>
<comment type="function">
    <text evidence="12">Dol-P-Glc:Glc(2)Man(9)GlcNAc(2)-PP-Dol alpha-1,2-glucosyltransferase that operates in the biosynthetic pathway of dolichol-linked oligosaccharides, the glycan precursors employed in protein asparagine (N)-glycosylation. The assembly of dolichol-linked oligosaccharides begins on the cytosolic side of the endoplasmic reticulum membrane and finishes in its lumen. The sequential addition of sugars to dolichol pyrophosphate produces dolichol-linked oligosaccharides containing fourteen sugars, including two GlcNAcs, nine mannoses and three glucoses. Once assembled, the oligosaccharide is transferred from the lipid to nascent proteins by oligosaccharyltransferases. In the lumen of the endoplasmic reticulum, adds the third and last glucose residue from dolichyl phosphate glucose (Dol-P-Glc) onto the lipid-linked oligosaccharide intermediate Glc(2)Man(9)GlcNAc(2)-PP-Dol to produce Glc(3)Man(9)GlcNAc(2)-PP-Dol.</text>
</comment>
<evidence type="ECO:0000313" key="16">
    <source>
        <dbReference type="Proteomes" id="UP000187209"/>
    </source>
</evidence>
<accession>A0A1R2C097</accession>
<organism evidence="15 16">
    <name type="scientific">Stentor coeruleus</name>
    <dbReference type="NCBI Taxonomy" id="5963"/>
    <lineage>
        <taxon>Eukaryota</taxon>
        <taxon>Sar</taxon>
        <taxon>Alveolata</taxon>
        <taxon>Ciliophora</taxon>
        <taxon>Postciliodesmatophora</taxon>
        <taxon>Heterotrichea</taxon>
        <taxon>Heterotrichida</taxon>
        <taxon>Stentoridae</taxon>
        <taxon>Stentor</taxon>
    </lineage>
</organism>
<name>A0A1R2C097_9CILI</name>
<evidence type="ECO:0000256" key="1">
    <source>
        <dbReference type="ARBA" id="ARBA00004477"/>
    </source>
</evidence>
<keyword evidence="11 14" id="KW-0472">Membrane</keyword>
<dbReference type="Pfam" id="PF04922">
    <property type="entry name" value="DIE2_ALG10"/>
    <property type="match status" value="1"/>
</dbReference>
<feature type="transmembrane region" description="Helical" evidence="14">
    <location>
        <begin position="249"/>
        <end position="268"/>
    </location>
</feature>
<dbReference type="Proteomes" id="UP000187209">
    <property type="component" value="Unassembled WGS sequence"/>
</dbReference>
<evidence type="ECO:0000256" key="12">
    <source>
        <dbReference type="ARBA" id="ARBA00044727"/>
    </source>
</evidence>
<keyword evidence="6" id="KW-0328">Glycosyltransferase</keyword>
<feature type="transmembrane region" description="Helical" evidence="14">
    <location>
        <begin position="209"/>
        <end position="229"/>
    </location>
</feature>
<comment type="pathway">
    <text evidence="2">Protein modification; protein glycosylation.</text>
</comment>
<comment type="subcellular location">
    <subcellularLocation>
        <location evidence="1">Endoplasmic reticulum membrane</location>
        <topology evidence="1">Multi-pass membrane protein</topology>
    </subcellularLocation>
</comment>
<dbReference type="EMBL" id="MPUH01000340">
    <property type="protein sequence ID" value="OMJ82442.1"/>
    <property type="molecule type" value="Genomic_DNA"/>
</dbReference>
<comment type="catalytic activity">
    <reaction evidence="13">
        <text>an alpha-D-Glc-(1-&gt;3)-alpha-D-Glc-(1-&gt;3)-alpha-D-Man-(1-&gt;2)-alpha-D-Man-(1-&gt;2)-alpha-D-Man-(1-&gt;3)-[alpha-D-Man-(1-&gt;2)-alpha-D-Man-(1-&gt;3)-[alpha-D-Man-(1-&gt;2)-alpha-D-Man-(1-&gt;6)]-alpha-D-Man-(1-&gt;6)]-beta-D-Man-(1-&gt;4)-beta-D-GlcNAc-(1-&gt;4)-alpha-D-GlcNAc-diphospho-di-trans,poly-cis-dolichol + a di-trans,poly-cis-dolichyl beta-D-glucosyl phosphate = a alpha-D-Glc-(1-&gt;2)-alpha-D-Glc-(1-&gt;3)-alpha-D-Glc-(1-&gt;3)-alpha-D-Man-(1-&gt;2)-alpha-D-Man-(1-&gt;2)-alpha-D-Man-(1-&gt;3)-[alpha-D-Man-(1-&gt;2)-alpha-D-Man-(1-&gt;3)-[alpha-D-Man-(1-&gt;2)-alpha-D-Man-(1-&gt;6)]-alpha-D-Man-(1-&gt;6)]-beta-D-Man-(1-&gt;4)-beta-D-GlcNAc-(1-&gt;4)-alpha-D-GlcNAc-diphospho-di-trans,poly-cis-dolichol + a di-trans,poly-cis-dolichyl phosphate + H(+)</text>
        <dbReference type="Rhea" id="RHEA:29543"/>
        <dbReference type="Rhea" id="RHEA-COMP:19498"/>
        <dbReference type="Rhea" id="RHEA-COMP:19502"/>
        <dbReference type="Rhea" id="RHEA-COMP:19512"/>
        <dbReference type="Rhea" id="RHEA-COMP:19522"/>
        <dbReference type="ChEBI" id="CHEBI:15378"/>
        <dbReference type="ChEBI" id="CHEBI:57525"/>
        <dbReference type="ChEBI" id="CHEBI:57683"/>
        <dbReference type="ChEBI" id="CHEBI:132522"/>
        <dbReference type="ChEBI" id="CHEBI:132523"/>
        <dbReference type="EC" id="2.4.1.256"/>
    </reaction>
    <physiologicalReaction direction="left-to-right" evidence="13">
        <dbReference type="Rhea" id="RHEA:29544"/>
    </physiologicalReaction>
</comment>
<keyword evidence="8 14" id="KW-0812">Transmembrane</keyword>
<dbReference type="GO" id="GO:0005789">
    <property type="term" value="C:endoplasmic reticulum membrane"/>
    <property type="evidence" value="ECO:0007669"/>
    <property type="project" value="UniProtKB-SubCell"/>
</dbReference>
<gene>
    <name evidence="15" type="ORF">SteCoe_16849</name>
</gene>
<evidence type="ECO:0000256" key="11">
    <source>
        <dbReference type="ARBA" id="ARBA00023136"/>
    </source>
</evidence>
<dbReference type="InterPro" id="IPR016900">
    <property type="entry name" value="Alg10"/>
</dbReference>
<evidence type="ECO:0000256" key="2">
    <source>
        <dbReference type="ARBA" id="ARBA00004922"/>
    </source>
</evidence>
<comment type="similarity">
    <text evidence="3">Belongs to the ALG10 glucosyltransferase family.</text>
</comment>
<feature type="transmembrane region" description="Helical" evidence="14">
    <location>
        <begin position="178"/>
        <end position="197"/>
    </location>
</feature>
<evidence type="ECO:0000256" key="7">
    <source>
        <dbReference type="ARBA" id="ARBA00022679"/>
    </source>
</evidence>
<keyword evidence="9" id="KW-0256">Endoplasmic reticulum</keyword>
<dbReference type="PANTHER" id="PTHR12989:SF10">
    <property type="entry name" value="DOL-P-GLC:GLC(2)MAN(9)GLCNAC(2)-PP-DOL ALPHA-1,2-GLUCOSYLTRANSFERASE-RELATED"/>
    <property type="match status" value="1"/>
</dbReference>
<protein>
    <recommendedName>
        <fullName evidence="5">Dol-P-Glc:Glc(2)Man(9)GlcNAc(2)-PP-Dol alpha-1,2-glucosyltransferase</fullName>
        <ecNumber evidence="4">2.4.1.256</ecNumber>
    </recommendedName>
</protein>
<proteinExistence type="inferred from homology"/>
<evidence type="ECO:0000256" key="14">
    <source>
        <dbReference type="SAM" id="Phobius"/>
    </source>
</evidence>
<feature type="transmembrane region" description="Helical" evidence="14">
    <location>
        <begin position="79"/>
        <end position="99"/>
    </location>
</feature>
<comment type="caution">
    <text evidence="15">The sequence shown here is derived from an EMBL/GenBank/DDBJ whole genome shotgun (WGS) entry which is preliminary data.</text>
</comment>
<sequence>MSSTLYYTDTLSLLTILLYYKSKTSSKPILTFLYAQLSILCRQTNIIWVGYFAGLHLFHKYHINKFSDFLDLFNKKIEILYNNISEIFTLVVFFIFLVINKGITVGDRENHQVSLHLAQLCYLSAIIAFYIPINWPRVKNLVYSNSWVSMIPLVALAVHKFSYAHKFLLSDNSHYTFYIWKNILSPYGILLSPIYSLSFEYIKKELSPIFYWWFLCCAFVLIPSPLIEFRYFILPLSAYIITYPSSPSNLRTFCLILINSLTMLIFLIKPYKGISFMW</sequence>
<evidence type="ECO:0000256" key="6">
    <source>
        <dbReference type="ARBA" id="ARBA00022676"/>
    </source>
</evidence>
<feature type="transmembrane region" description="Helical" evidence="14">
    <location>
        <begin position="111"/>
        <end position="133"/>
    </location>
</feature>
<evidence type="ECO:0000256" key="10">
    <source>
        <dbReference type="ARBA" id="ARBA00022989"/>
    </source>
</evidence>
<keyword evidence="7" id="KW-0808">Transferase</keyword>
<evidence type="ECO:0000313" key="15">
    <source>
        <dbReference type="EMBL" id="OMJ82442.1"/>
    </source>
</evidence>
<evidence type="ECO:0000256" key="3">
    <source>
        <dbReference type="ARBA" id="ARBA00010600"/>
    </source>
</evidence>
<dbReference type="AlphaFoldDB" id="A0A1R2C097"/>
<evidence type="ECO:0000256" key="13">
    <source>
        <dbReference type="ARBA" id="ARBA00048064"/>
    </source>
</evidence>
<dbReference type="PANTHER" id="PTHR12989">
    <property type="entry name" value="ALPHA-1,2-GLUCOSYLTRANSFERASE ALG10"/>
    <property type="match status" value="1"/>
</dbReference>
<evidence type="ECO:0000256" key="9">
    <source>
        <dbReference type="ARBA" id="ARBA00022824"/>
    </source>
</evidence>
<keyword evidence="10 14" id="KW-1133">Transmembrane helix</keyword>
<reference evidence="15 16" key="1">
    <citation type="submission" date="2016-11" db="EMBL/GenBank/DDBJ databases">
        <title>The macronuclear genome of Stentor coeruleus: a giant cell with tiny introns.</title>
        <authorList>
            <person name="Slabodnick M."/>
            <person name="Ruby J.G."/>
            <person name="Reiff S.B."/>
            <person name="Swart E.C."/>
            <person name="Gosai S."/>
            <person name="Prabakaran S."/>
            <person name="Witkowska E."/>
            <person name="Larue G.E."/>
            <person name="Fisher S."/>
            <person name="Freeman R.M."/>
            <person name="Gunawardena J."/>
            <person name="Chu W."/>
            <person name="Stover N.A."/>
            <person name="Gregory B.D."/>
            <person name="Nowacki M."/>
            <person name="Derisi J."/>
            <person name="Roy S.W."/>
            <person name="Marshall W.F."/>
            <person name="Sood P."/>
        </authorList>
    </citation>
    <scope>NUCLEOTIDE SEQUENCE [LARGE SCALE GENOMIC DNA]</scope>
    <source>
        <strain evidence="15">WM001</strain>
    </source>
</reference>